<feature type="transmembrane region" description="Helical" evidence="2">
    <location>
        <begin position="267"/>
        <end position="285"/>
    </location>
</feature>
<dbReference type="EMBL" id="JAIXCQ010000009">
    <property type="protein sequence ID" value="MCA5894319.1"/>
    <property type="molecule type" value="Genomic_DNA"/>
</dbReference>
<dbReference type="GO" id="GO:0016746">
    <property type="term" value="F:acyltransferase activity"/>
    <property type="evidence" value="ECO:0007669"/>
    <property type="project" value="UniProtKB-KW"/>
</dbReference>
<evidence type="ECO:0000256" key="2">
    <source>
        <dbReference type="SAM" id="Phobius"/>
    </source>
</evidence>
<dbReference type="InterPro" id="IPR002656">
    <property type="entry name" value="Acyl_transf_3_dom"/>
</dbReference>
<feature type="transmembrane region" description="Helical" evidence="2">
    <location>
        <begin position="97"/>
        <end position="116"/>
    </location>
</feature>
<protein>
    <submittedName>
        <fullName evidence="5">Acyltransferase</fullName>
    </submittedName>
</protein>
<gene>
    <name evidence="5" type="ORF">LEP48_13310</name>
</gene>
<keyword evidence="5" id="KW-0012">Acyltransferase</keyword>
<feature type="domain" description="SGNH" evidence="4">
    <location>
        <begin position="483"/>
        <end position="709"/>
    </location>
</feature>
<evidence type="ECO:0000313" key="6">
    <source>
        <dbReference type="Proteomes" id="UP001319870"/>
    </source>
</evidence>
<feature type="transmembrane region" description="Helical" evidence="2">
    <location>
        <begin position="291"/>
        <end position="313"/>
    </location>
</feature>
<dbReference type="InterPro" id="IPR043968">
    <property type="entry name" value="SGNH"/>
</dbReference>
<comment type="caution">
    <text evidence="5">The sequence shown here is derived from an EMBL/GenBank/DDBJ whole genome shotgun (WGS) entry which is preliminary data.</text>
</comment>
<keyword evidence="2" id="KW-0472">Membrane</keyword>
<dbReference type="InterPro" id="IPR050879">
    <property type="entry name" value="Acyltransferase_3"/>
</dbReference>
<feature type="transmembrane region" description="Helical" evidence="2">
    <location>
        <begin position="56"/>
        <end position="76"/>
    </location>
</feature>
<accession>A0ABS7ZKE3</accession>
<reference evidence="5 6" key="1">
    <citation type="submission" date="2021-09" db="EMBL/GenBank/DDBJ databases">
        <title>Isoptericola luteus sp. nov., a novel bacterium isolated from Harbin, the capital city of Heilongjiang province.</title>
        <authorList>
            <person name="Li J."/>
        </authorList>
    </citation>
    <scope>NUCLEOTIDE SEQUENCE [LARGE SCALE GENOMIC DNA]</scope>
    <source>
        <strain evidence="5 6">NEAU-Y5</strain>
    </source>
</reference>
<evidence type="ECO:0000259" key="3">
    <source>
        <dbReference type="Pfam" id="PF01757"/>
    </source>
</evidence>
<feature type="transmembrane region" description="Helical" evidence="2">
    <location>
        <begin position="170"/>
        <end position="188"/>
    </location>
</feature>
<feature type="transmembrane region" description="Helical" evidence="2">
    <location>
        <begin position="239"/>
        <end position="255"/>
    </location>
</feature>
<dbReference type="Pfam" id="PF01757">
    <property type="entry name" value="Acyl_transf_3"/>
    <property type="match status" value="1"/>
</dbReference>
<feature type="compositionally biased region" description="Basic and acidic residues" evidence="1">
    <location>
        <begin position="1"/>
        <end position="13"/>
    </location>
</feature>
<dbReference type="PANTHER" id="PTHR23028:SF53">
    <property type="entry name" value="ACYL_TRANSF_3 DOMAIN-CONTAINING PROTEIN"/>
    <property type="match status" value="1"/>
</dbReference>
<sequence>MLGRDSDVTRADPRGAPARPEAARQSGARTDIQGLRAIAVAAVVAFHLWPGAVTGGYVGVDVFFVISGFLITSHLLRTPVRGVGSLAQFWARRIRRLIPAASVVLFVTLVATVIWLPSTTFGVVTREVISAIFYVENWTLASFETNYLAADQQESPVQHYWSLSIEEQFYIVWPVVLGLTALVARHVARRRGADGAAARWVPAVVIGAIVLASLAWSAHLTSTDPSAAYFVSTTRAWELALGGLLAAVVAAWPRLDLAASTAAPAGAARAATAWLGLALVAWSVFRFDAATSFPGVSAVVPTLGTALVIGAAADGARWGPGGLLARRPMQWLGDVSYSTYLWHWPLIVIVPFAIGRPLGLVDTLGVLAASLLLAALSQRYVEDRLRWHPRLARSVGATFGMLLACVVVVGGAAAGVLLYADASERAAQDRFEQSVAELSPCIGAGVAGDPSCADPDLFMPPAVAADDKPAPYADGCWNNEPFTSRHTCTYGVGDQAADDGARVALFGNSHAGHWLPAMQDALEPNGWQVTTYLQSVCYAADEPLEFEAAESSQNCQDINRWAIDSIVAGGYDLVVMSNRTNQPLAGVPAADQAAVAQAGYQRTLDELTRAGIRVLVLRDVPAMPQNVPDCVAEHEDDPDACGAPPAEAIEPDPLAEAARGDDSGAVSLLDVNDFLCDDALCRPVVGGLIAYFDHGHLTATFARTLAPDVTGAMREALDGVPAPS</sequence>
<name>A0ABS7ZKE3_9MICO</name>
<feature type="transmembrane region" description="Helical" evidence="2">
    <location>
        <begin position="34"/>
        <end position="50"/>
    </location>
</feature>
<dbReference type="Pfam" id="PF19040">
    <property type="entry name" value="SGNH"/>
    <property type="match status" value="1"/>
</dbReference>
<feature type="compositionally biased region" description="Low complexity" evidence="1">
    <location>
        <begin position="14"/>
        <end position="24"/>
    </location>
</feature>
<dbReference type="RefSeq" id="WP_225566083.1">
    <property type="nucleotide sequence ID" value="NZ_JAIXCQ010000009.1"/>
</dbReference>
<keyword evidence="2" id="KW-0812">Transmembrane</keyword>
<feature type="domain" description="Acyltransferase 3" evidence="3">
    <location>
        <begin position="31"/>
        <end position="376"/>
    </location>
</feature>
<proteinExistence type="predicted"/>
<organism evidence="5 6">
    <name type="scientific">Isoptericola luteus</name>
    <dbReference type="NCBI Taxonomy" id="2879484"/>
    <lineage>
        <taxon>Bacteria</taxon>
        <taxon>Bacillati</taxon>
        <taxon>Actinomycetota</taxon>
        <taxon>Actinomycetes</taxon>
        <taxon>Micrococcales</taxon>
        <taxon>Promicromonosporaceae</taxon>
        <taxon>Isoptericola</taxon>
    </lineage>
</organism>
<keyword evidence="2" id="KW-1133">Transmembrane helix</keyword>
<evidence type="ECO:0000259" key="4">
    <source>
        <dbReference type="Pfam" id="PF19040"/>
    </source>
</evidence>
<dbReference type="Proteomes" id="UP001319870">
    <property type="component" value="Unassembled WGS sequence"/>
</dbReference>
<keyword evidence="5" id="KW-0808">Transferase</keyword>
<evidence type="ECO:0000256" key="1">
    <source>
        <dbReference type="SAM" id="MobiDB-lite"/>
    </source>
</evidence>
<feature type="region of interest" description="Disordered" evidence="1">
    <location>
        <begin position="1"/>
        <end position="27"/>
    </location>
</feature>
<feature type="transmembrane region" description="Helical" evidence="2">
    <location>
        <begin position="360"/>
        <end position="376"/>
    </location>
</feature>
<feature type="transmembrane region" description="Helical" evidence="2">
    <location>
        <begin position="397"/>
        <end position="420"/>
    </location>
</feature>
<feature type="transmembrane region" description="Helical" evidence="2">
    <location>
        <begin position="334"/>
        <end position="354"/>
    </location>
</feature>
<dbReference type="PANTHER" id="PTHR23028">
    <property type="entry name" value="ACETYLTRANSFERASE"/>
    <property type="match status" value="1"/>
</dbReference>
<feature type="transmembrane region" description="Helical" evidence="2">
    <location>
        <begin position="200"/>
        <end position="219"/>
    </location>
</feature>
<keyword evidence="6" id="KW-1185">Reference proteome</keyword>
<evidence type="ECO:0000313" key="5">
    <source>
        <dbReference type="EMBL" id="MCA5894319.1"/>
    </source>
</evidence>